<accession>A0A6A7G9U6</accession>
<dbReference type="InterPro" id="IPR018090">
    <property type="entry name" value="Pyrmidine_PPas_bac/euk"/>
</dbReference>
<comment type="function">
    <text evidence="5">Catalyzes the reversible phosphorolysis of thymidine. The produced molecules are then utilized as carbon and energy sources or in the rescue of pyrimidine bases for nucleotide synthesis.</text>
</comment>
<dbReference type="InterPro" id="IPR000312">
    <property type="entry name" value="Glycosyl_Trfase_fam3"/>
</dbReference>
<evidence type="ECO:0000256" key="1">
    <source>
        <dbReference type="ARBA" id="ARBA00006915"/>
    </source>
</evidence>
<evidence type="ECO:0000256" key="3">
    <source>
        <dbReference type="ARBA" id="ARBA00022676"/>
    </source>
</evidence>
<dbReference type="SUPFAM" id="SSF47648">
    <property type="entry name" value="Nucleoside phosphorylase/phosphoribosyltransferase N-terminal domain"/>
    <property type="match status" value="1"/>
</dbReference>
<dbReference type="GO" id="GO:0004645">
    <property type="term" value="F:1,4-alpha-oligoglucan phosphorylase activity"/>
    <property type="evidence" value="ECO:0007669"/>
    <property type="project" value="InterPro"/>
</dbReference>
<comment type="pathway">
    <text evidence="5">Pyrimidine metabolism; dTMP biosynthesis via salvage pathway; dTMP from thymine: step 1/2.</text>
</comment>
<dbReference type="NCBIfam" id="TIGR02644">
    <property type="entry name" value="Y_phosphoryl"/>
    <property type="match status" value="1"/>
</dbReference>
<protein>
    <recommendedName>
        <fullName evidence="5">Thymidine phosphorylase</fullName>
        <shortName evidence="5">TP</shortName>
        <ecNumber evidence="5">2.4.2.4</ecNumber>
    </recommendedName>
    <alternativeName>
        <fullName evidence="5">TdRPase</fullName>
    </alternativeName>
</protein>
<dbReference type="UniPathway" id="UPA00578">
    <property type="reaction ID" value="UER00638"/>
</dbReference>
<dbReference type="SMART" id="SM00941">
    <property type="entry name" value="PYNP_C"/>
    <property type="match status" value="1"/>
</dbReference>
<dbReference type="GO" id="GO:0006213">
    <property type="term" value="P:pyrimidine nucleoside metabolic process"/>
    <property type="evidence" value="ECO:0007669"/>
    <property type="project" value="UniProtKB-UniRule"/>
</dbReference>
<reference evidence="7" key="1">
    <citation type="submission" date="2017-11" db="EMBL/GenBank/DDBJ databases">
        <title>The sensing device of the deep-sea amphipod.</title>
        <authorList>
            <person name="Kobayashi H."/>
            <person name="Nagahama T."/>
            <person name="Arai W."/>
            <person name="Sasagawa Y."/>
            <person name="Umeda M."/>
            <person name="Hayashi T."/>
            <person name="Nikaido I."/>
            <person name="Watanabe H."/>
            <person name="Oguri K."/>
            <person name="Kitazato H."/>
            <person name="Fujioka K."/>
            <person name="Kido Y."/>
            <person name="Takami H."/>
        </authorList>
    </citation>
    <scope>NUCLEOTIDE SEQUENCE</scope>
    <source>
        <tissue evidence="7">Whole body</tissue>
    </source>
</reference>
<dbReference type="GO" id="GO:0006206">
    <property type="term" value="P:pyrimidine nucleobase metabolic process"/>
    <property type="evidence" value="ECO:0007669"/>
    <property type="project" value="InterPro"/>
</dbReference>
<sequence>MRVVDIIQKKRENQVLTEDEIRFLLENYQIGKVPDYQIASFLMTVYFNGMNTEELKVFTKTMIDSGETIDFPGVEKFLIDKHSTGGVGDKTTIALAPIFGALGMGTAKLSGKGLGHTGGTIDKFESIKGFRFSNSKEELIKIVNETGTGLMGQAESIVPLDKKLYALRDVTATVSSIPLIASSIMSKKLAVHADAIILDVKVGSGAFMKNIDEARELATTMYKLGRAFDRNIVCILTNMDEPLGNAVGNSLEVVEAIETLKGNGPKDFTYLVEVLGAQALILKGDIKTLEEGIERVKEVIKNGDALMMLKKFIKGSGGDPNVCDDYSLLNIATETLEYSVEESGYIKHIDAEKIGKAAMMLGAGRATKDDVIDHSVGIIMQKKVGDRFEKGEILLTLYHQNNMRDEIIETLDGAFVFSQEKVEKIPTILDIIG</sequence>
<evidence type="ECO:0000256" key="5">
    <source>
        <dbReference type="PIRNR" id="PIRNR000478"/>
    </source>
</evidence>
<dbReference type="SUPFAM" id="SSF52418">
    <property type="entry name" value="Nucleoside phosphorylase/phosphoribosyltransferase catalytic domain"/>
    <property type="match status" value="1"/>
</dbReference>
<dbReference type="SUPFAM" id="SSF54680">
    <property type="entry name" value="Pyrimidine nucleoside phosphorylase C-terminal domain"/>
    <property type="match status" value="1"/>
</dbReference>
<comment type="subunit">
    <text evidence="2 5">Homodimer.</text>
</comment>
<name>A0A6A7G9U6_9CRUS</name>
<dbReference type="Pfam" id="PF07831">
    <property type="entry name" value="PYNP_C"/>
    <property type="match status" value="1"/>
</dbReference>
<dbReference type="Gene3D" id="3.90.1170.30">
    <property type="entry name" value="Pyrimidine nucleoside phosphorylase-like, C-terminal domain"/>
    <property type="match status" value="1"/>
</dbReference>
<dbReference type="AlphaFoldDB" id="A0A6A7G9U6"/>
<dbReference type="InterPro" id="IPR036566">
    <property type="entry name" value="PYNP-like_C_sf"/>
</dbReference>
<dbReference type="PANTHER" id="PTHR10515:SF0">
    <property type="entry name" value="THYMIDINE PHOSPHORYLASE"/>
    <property type="match status" value="1"/>
</dbReference>
<dbReference type="Pfam" id="PF02885">
    <property type="entry name" value="Glycos_trans_3N"/>
    <property type="match status" value="1"/>
</dbReference>
<dbReference type="InterPro" id="IPR036320">
    <property type="entry name" value="Glycosyl_Trfase_fam3_N_dom_sf"/>
</dbReference>
<dbReference type="InterPro" id="IPR035902">
    <property type="entry name" value="Nuc_phospho_transferase"/>
</dbReference>
<comment type="similarity">
    <text evidence="1 5">Belongs to the thymidine/pyrimidine-nucleoside phosphorylase family.</text>
</comment>
<dbReference type="GO" id="GO:0005829">
    <property type="term" value="C:cytosol"/>
    <property type="evidence" value="ECO:0007669"/>
    <property type="project" value="TreeGrafter"/>
</dbReference>
<keyword evidence="3 5" id="KW-0328">Glycosyltransferase</keyword>
<dbReference type="Gene3D" id="1.20.970.10">
    <property type="entry name" value="Transferase, Pyrimidine Nucleoside Phosphorylase, Chain C"/>
    <property type="match status" value="1"/>
</dbReference>
<evidence type="ECO:0000256" key="2">
    <source>
        <dbReference type="ARBA" id="ARBA00011738"/>
    </source>
</evidence>
<dbReference type="NCBIfam" id="NF004490">
    <property type="entry name" value="PRK05820.1"/>
    <property type="match status" value="1"/>
</dbReference>
<dbReference type="GO" id="GO:0009032">
    <property type="term" value="F:thymidine phosphorylase activity"/>
    <property type="evidence" value="ECO:0007669"/>
    <property type="project" value="UniProtKB-UniRule"/>
</dbReference>
<dbReference type="PIRSF" id="PIRSF000478">
    <property type="entry name" value="TP_PyNP"/>
    <property type="match status" value="1"/>
</dbReference>
<dbReference type="Pfam" id="PF00591">
    <property type="entry name" value="Glycos_transf_3"/>
    <property type="match status" value="1"/>
</dbReference>
<dbReference type="FunFam" id="3.40.1030.10:FF:000003">
    <property type="entry name" value="Pyrimidine-nucleoside phosphorylase"/>
    <property type="match status" value="1"/>
</dbReference>
<dbReference type="InterPro" id="IPR013102">
    <property type="entry name" value="PYNP_C"/>
</dbReference>
<evidence type="ECO:0000313" key="7">
    <source>
        <dbReference type="EMBL" id="LAC27299.1"/>
    </source>
</evidence>
<feature type="domain" description="Pyrimidine nucleoside phosphorylase C-terminal" evidence="6">
    <location>
        <begin position="345"/>
        <end position="418"/>
    </location>
</feature>
<dbReference type="Gene3D" id="3.40.1030.10">
    <property type="entry name" value="Nucleoside phosphorylase/phosphoribosyltransferase catalytic domain"/>
    <property type="match status" value="1"/>
</dbReference>
<organism evidence="7">
    <name type="scientific">Hirondellea gigas</name>
    <dbReference type="NCBI Taxonomy" id="1518452"/>
    <lineage>
        <taxon>Eukaryota</taxon>
        <taxon>Metazoa</taxon>
        <taxon>Ecdysozoa</taxon>
        <taxon>Arthropoda</taxon>
        <taxon>Crustacea</taxon>
        <taxon>Multicrustacea</taxon>
        <taxon>Malacostraca</taxon>
        <taxon>Eumalacostraca</taxon>
        <taxon>Peracarida</taxon>
        <taxon>Amphipoda</taxon>
        <taxon>Amphilochidea</taxon>
        <taxon>Lysianassida</taxon>
        <taxon>Lysianassidira</taxon>
        <taxon>Lysianassoidea</taxon>
        <taxon>Lysianassidae</taxon>
        <taxon>Hirondellea</taxon>
    </lineage>
</organism>
<evidence type="ECO:0000259" key="6">
    <source>
        <dbReference type="SMART" id="SM00941"/>
    </source>
</evidence>
<keyword evidence="4 5" id="KW-0808">Transferase</keyword>
<evidence type="ECO:0000256" key="4">
    <source>
        <dbReference type="ARBA" id="ARBA00022679"/>
    </source>
</evidence>
<proteinExistence type="evidence at transcript level"/>
<comment type="catalytic activity">
    <reaction evidence="5">
        <text>thymidine + phosphate = 2-deoxy-alpha-D-ribose 1-phosphate + thymine</text>
        <dbReference type="Rhea" id="RHEA:16037"/>
        <dbReference type="ChEBI" id="CHEBI:17748"/>
        <dbReference type="ChEBI" id="CHEBI:17821"/>
        <dbReference type="ChEBI" id="CHEBI:43474"/>
        <dbReference type="ChEBI" id="CHEBI:57259"/>
        <dbReference type="EC" id="2.4.2.4"/>
    </reaction>
</comment>
<dbReference type="EC" id="2.4.2.4" evidence="5"/>
<dbReference type="InterPro" id="IPR000053">
    <property type="entry name" value="Thymidine/pyrmidine_PPase"/>
</dbReference>
<dbReference type="EMBL" id="IACT01008187">
    <property type="protein sequence ID" value="LAC27299.1"/>
    <property type="molecule type" value="mRNA"/>
</dbReference>
<dbReference type="PANTHER" id="PTHR10515">
    <property type="entry name" value="THYMIDINE PHOSPHORYLASE"/>
    <property type="match status" value="1"/>
</dbReference>
<dbReference type="InterPro" id="IPR017459">
    <property type="entry name" value="Glycosyl_Trfase_fam3_N_dom"/>
</dbReference>